<gene>
    <name evidence="1" type="primary">542</name>
    <name evidence="1" type="ORF">G_542</name>
</gene>
<dbReference type="GeneID" id="18563756"/>
<name>G3MAT2_9CAUD</name>
<dbReference type="EMBL" id="JN638751">
    <property type="protein sequence ID" value="AEO93799.1"/>
    <property type="molecule type" value="Genomic_DNA"/>
</dbReference>
<organism evidence="1 2">
    <name type="scientific">Bacillus phage G</name>
    <dbReference type="NCBI Taxonomy" id="2884420"/>
    <lineage>
        <taxon>Viruses</taxon>
        <taxon>Duplodnaviria</taxon>
        <taxon>Heunggongvirae</taxon>
        <taxon>Uroviricota</taxon>
        <taxon>Caudoviricetes</taxon>
        <taxon>Donellivirus</taxon>
        <taxon>Donellivirus gee</taxon>
    </lineage>
</organism>
<reference evidence="1 2" key="1">
    <citation type="submission" date="2011-09" db="EMBL/GenBank/DDBJ databases">
        <authorList>
            <person name="Pope W.H."/>
            <person name="Pedulla M.L."/>
            <person name="Ford M.E."/>
            <person name="Peebles C.L."/>
            <person name="Hatfull G.H."/>
            <person name="Hendrix R.W."/>
        </authorList>
    </citation>
    <scope>NUCLEOTIDE SEQUENCE [LARGE SCALE GENOMIC DNA]</scope>
    <source>
        <strain evidence="1">G</strain>
    </source>
</reference>
<evidence type="ECO:0000313" key="2">
    <source>
        <dbReference type="Proteomes" id="UP000009273"/>
    </source>
</evidence>
<proteinExistence type="predicted"/>
<dbReference type="KEGG" id="vg:18563756"/>
<accession>G3MAT2</accession>
<keyword evidence="2" id="KW-1185">Reference proteome</keyword>
<dbReference type="Proteomes" id="UP000009273">
    <property type="component" value="Segment"/>
</dbReference>
<evidence type="ECO:0000313" key="1">
    <source>
        <dbReference type="EMBL" id="AEO93799.1"/>
    </source>
</evidence>
<dbReference type="RefSeq" id="YP_009015844.1">
    <property type="nucleotide sequence ID" value="NC_023719.1"/>
</dbReference>
<protein>
    <submittedName>
        <fullName evidence="1">Gp542</fullName>
    </submittedName>
</protein>
<sequence length="168" mass="18585">MFLVDNQIKALNVMLQYLDSLNSLSKSSLSSDASKLVNTTIIEVINTLNREIGIKDSKAALAEAQLKGSPLSGKAYTKDIPNGKTFKFNGGFEDPKQEDSDDKRNLSDIASDIQDQSIDLITSLIKDVATINGDISKINTQKLKELEEAFIKKLKKLATPFDIYDKEQ</sequence>